<dbReference type="Gene3D" id="3.40.50.12370">
    <property type="match status" value="1"/>
</dbReference>
<reference evidence="3 4" key="1">
    <citation type="journal article" date="2002" name="Int. J. Syst. Evol. Microbiol.">
        <title>Sphingopyxis witflariensis sp. nov., isolated from activated sludge.</title>
        <authorList>
            <person name="Kampfer P."/>
            <person name="Witzenberger R."/>
            <person name="Denner E.B."/>
            <person name="Busse H.J."/>
            <person name="Neef A."/>
        </authorList>
    </citation>
    <scope>NUCLEOTIDE SEQUENCE [LARGE SCALE GENOMIC DNA]</scope>
    <source>
        <strain evidence="3 4">DSM 14551</strain>
    </source>
</reference>
<dbReference type="PANTHER" id="PTHR46268">
    <property type="entry name" value="STRESS RESPONSE PROTEIN NHAX"/>
    <property type="match status" value="1"/>
</dbReference>
<evidence type="ECO:0000313" key="3">
    <source>
        <dbReference type="EMBL" id="OWQ96619.1"/>
    </source>
</evidence>
<evidence type="ECO:0000259" key="2">
    <source>
        <dbReference type="Pfam" id="PF00582"/>
    </source>
</evidence>
<evidence type="ECO:0000256" key="1">
    <source>
        <dbReference type="ARBA" id="ARBA00008791"/>
    </source>
</evidence>
<organism evidence="3 4">
    <name type="scientific">Sphingopyxis witflariensis</name>
    <dbReference type="NCBI Taxonomy" id="173675"/>
    <lineage>
        <taxon>Bacteria</taxon>
        <taxon>Pseudomonadati</taxon>
        <taxon>Pseudomonadota</taxon>
        <taxon>Alphaproteobacteria</taxon>
        <taxon>Sphingomonadales</taxon>
        <taxon>Sphingomonadaceae</taxon>
        <taxon>Sphingopyxis</taxon>
    </lineage>
</organism>
<evidence type="ECO:0000313" key="4">
    <source>
        <dbReference type="Proteomes" id="UP000197097"/>
    </source>
</evidence>
<dbReference type="AlphaFoldDB" id="A0A246JU92"/>
<gene>
    <name evidence="3" type="ORF">CDQ91_11175</name>
</gene>
<protein>
    <recommendedName>
        <fullName evidence="2">UspA domain-containing protein</fullName>
    </recommendedName>
</protein>
<dbReference type="Pfam" id="PF00582">
    <property type="entry name" value="Usp"/>
    <property type="match status" value="1"/>
</dbReference>
<dbReference type="PRINTS" id="PR01438">
    <property type="entry name" value="UNVRSLSTRESS"/>
</dbReference>
<dbReference type="Proteomes" id="UP000197097">
    <property type="component" value="Unassembled WGS sequence"/>
</dbReference>
<dbReference type="EMBL" id="NISJ01000005">
    <property type="protein sequence ID" value="OWQ96619.1"/>
    <property type="molecule type" value="Genomic_DNA"/>
</dbReference>
<proteinExistence type="inferred from homology"/>
<dbReference type="OrthoDB" id="9804721at2"/>
<comment type="similarity">
    <text evidence="1">Belongs to the universal stress protein A family.</text>
</comment>
<accession>A0A246JU92</accession>
<dbReference type="PANTHER" id="PTHR46268:SF15">
    <property type="entry name" value="UNIVERSAL STRESS PROTEIN HP_0031"/>
    <property type="match status" value="1"/>
</dbReference>
<comment type="caution">
    <text evidence="3">The sequence shown here is derived from an EMBL/GenBank/DDBJ whole genome shotgun (WGS) entry which is preliminary data.</text>
</comment>
<dbReference type="InterPro" id="IPR006016">
    <property type="entry name" value="UspA"/>
</dbReference>
<dbReference type="CDD" id="cd00293">
    <property type="entry name" value="USP-like"/>
    <property type="match status" value="1"/>
</dbReference>
<keyword evidence="4" id="KW-1185">Reference proteome</keyword>
<dbReference type="SUPFAM" id="SSF52402">
    <property type="entry name" value="Adenine nucleotide alpha hydrolases-like"/>
    <property type="match status" value="2"/>
</dbReference>
<sequence>MRSILVHADNDAASEGRYQVGLDLARHFEGHVTLMIATPLQQFVSFDPFGGTYFAAEALAKAQADDLALENRLADRLAKEDVPWTIEMADGDIIGGLAGAAALADLTIVSLTGPKHDLRQGPPMLAGDLALATPVPVLALPGTTNSLDFDAPALVAWNGSPQAAQALRAALPLLGGGRQVVLAAVGAEEEGAFPGTDALRYLSRHGIHAELDLLDRGAAPVAERLEQEARSLDAGLIVMGAFGHGRLRETLFGGTTQNMLKNSGFPLLLAH</sequence>
<feature type="domain" description="UspA" evidence="2">
    <location>
        <begin position="218"/>
        <end position="270"/>
    </location>
</feature>
<dbReference type="InterPro" id="IPR006015">
    <property type="entry name" value="Universal_stress_UspA"/>
</dbReference>
<dbReference type="RefSeq" id="WP_088472819.1">
    <property type="nucleotide sequence ID" value="NZ_NISJ01000005.1"/>
</dbReference>
<name>A0A246JU92_9SPHN</name>